<dbReference type="Gene3D" id="3.40.50.300">
    <property type="entry name" value="P-loop containing nucleotide triphosphate hydrolases"/>
    <property type="match status" value="3"/>
</dbReference>
<dbReference type="CDD" id="cd03221">
    <property type="entry name" value="ABCF_EF-3"/>
    <property type="match status" value="2"/>
</dbReference>
<dbReference type="PROSITE" id="PS00211">
    <property type="entry name" value="ABC_TRANSPORTER_1"/>
    <property type="match status" value="1"/>
</dbReference>
<organism evidence="5 6">
    <name type="scientific">Gracilibacillus oryzae</name>
    <dbReference type="NCBI Taxonomy" id="1672701"/>
    <lineage>
        <taxon>Bacteria</taxon>
        <taxon>Bacillati</taxon>
        <taxon>Bacillota</taxon>
        <taxon>Bacilli</taxon>
        <taxon>Bacillales</taxon>
        <taxon>Bacillaceae</taxon>
        <taxon>Gracilibacillus</taxon>
    </lineage>
</organism>
<dbReference type="GO" id="GO:0005524">
    <property type="term" value="F:ATP binding"/>
    <property type="evidence" value="ECO:0007669"/>
    <property type="project" value="UniProtKB-KW"/>
</dbReference>
<dbReference type="InterPro" id="IPR003439">
    <property type="entry name" value="ABC_transporter-like_ATP-bd"/>
</dbReference>
<proteinExistence type="predicted"/>
<gene>
    <name evidence="5" type="primary">abc-f</name>
    <name evidence="5" type="ORF">F9U64_07570</name>
</gene>
<evidence type="ECO:0000256" key="3">
    <source>
        <dbReference type="SAM" id="Coils"/>
    </source>
</evidence>
<keyword evidence="1" id="KW-0547">Nucleotide-binding</keyword>
<dbReference type="PANTHER" id="PTHR42855">
    <property type="entry name" value="ABC TRANSPORTER ATP-BINDING SUBUNIT"/>
    <property type="match status" value="1"/>
</dbReference>
<dbReference type="EMBL" id="WEID01000034">
    <property type="protein sequence ID" value="KAB8137855.1"/>
    <property type="molecule type" value="Genomic_DNA"/>
</dbReference>
<dbReference type="GO" id="GO:0016887">
    <property type="term" value="F:ATP hydrolysis activity"/>
    <property type="evidence" value="ECO:0007669"/>
    <property type="project" value="InterPro"/>
</dbReference>
<dbReference type="SUPFAM" id="SSF52540">
    <property type="entry name" value="P-loop containing nucleoside triphosphate hydrolases"/>
    <property type="match status" value="2"/>
</dbReference>
<dbReference type="InterPro" id="IPR027417">
    <property type="entry name" value="P-loop_NTPase"/>
</dbReference>
<dbReference type="Proteomes" id="UP000480246">
    <property type="component" value="Unassembled WGS sequence"/>
</dbReference>
<comment type="caution">
    <text evidence="5">The sequence shown here is derived from an EMBL/GenBank/DDBJ whole genome shotgun (WGS) entry which is preliminary data.</text>
</comment>
<dbReference type="InterPro" id="IPR051309">
    <property type="entry name" value="ABCF_ATPase"/>
</dbReference>
<accession>A0A7C8KR36</accession>
<dbReference type="NCBIfam" id="NF000170">
    <property type="entry name" value="ABCF_Vga_all"/>
    <property type="match status" value="1"/>
</dbReference>
<dbReference type="RefSeq" id="WP_153402397.1">
    <property type="nucleotide sequence ID" value="NZ_ML762427.1"/>
</dbReference>
<dbReference type="PANTHER" id="PTHR42855:SF2">
    <property type="entry name" value="DRUG RESISTANCE ABC TRANSPORTER,ATP-BINDING PROTEIN"/>
    <property type="match status" value="1"/>
</dbReference>
<dbReference type="InterPro" id="IPR003593">
    <property type="entry name" value="AAA+_ATPase"/>
</dbReference>
<keyword evidence="2" id="KW-0067">ATP-binding</keyword>
<keyword evidence="3" id="KW-0175">Coiled coil</keyword>
<dbReference type="SMART" id="SM00382">
    <property type="entry name" value="AAA"/>
    <property type="match status" value="2"/>
</dbReference>
<evidence type="ECO:0000256" key="2">
    <source>
        <dbReference type="ARBA" id="ARBA00022840"/>
    </source>
</evidence>
<evidence type="ECO:0000313" key="5">
    <source>
        <dbReference type="EMBL" id="KAB8137855.1"/>
    </source>
</evidence>
<dbReference type="PROSITE" id="PS50893">
    <property type="entry name" value="ABC_TRANSPORTER_2"/>
    <property type="match status" value="2"/>
</dbReference>
<dbReference type="OrthoDB" id="9760950at2"/>
<feature type="domain" description="ABC transporter" evidence="4">
    <location>
        <begin position="3"/>
        <end position="174"/>
    </location>
</feature>
<reference evidence="5 6" key="1">
    <citation type="submission" date="2019-10" db="EMBL/GenBank/DDBJ databases">
        <title>Gracilibacillus sp. nov. isolated from rice seeds.</title>
        <authorList>
            <person name="He S."/>
        </authorList>
    </citation>
    <scope>NUCLEOTIDE SEQUENCE [LARGE SCALE GENOMIC DNA]</scope>
    <source>
        <strain evidence="5 6">TD8</strain>
    </source>
</reference>
<dbReference type="Pfam" id="PF00005">
    <property type="entry name" value="ABC_tran"/>
    <property type="match status" value="2"/>
</dbReference>
<feature type="coiled-coil region" evidence="3">
    <location>
        <begin position="159"/>
        <end position="246"/>
    </location>
</feature>
<protein>
    <submittedName>
        <fullName evidence="5">ABC-F type ribosomal protection protein</fullName>
    </submittedName>
</protein>
<dbReference type="InterPro" id="IPR017871">
    <property type="entry name" value="ABC_transporter-like_CS"/>
</dbReference>
<dbReference type="NCBIfam" id="NF000355">
    <property type="entry name" value="ribo_prot_ABC_F"/>
    <property type="match status" value="1"/>
</dbReference>
<feature type="domain" description="ABC transporter" evidence="4">
    <location>
        <begin position="271"/>
        <end position="479"/>
    </location>
</feature>
<name>A0A7C8KR36_9BACI</name>
<dbReference type="AlphaFoldDB" id="A0A7C8KR36"/>
<evidence type="ECO:0000313" key="6">
    <source>
        <dbReference type="Proteomes" id="UP000480246"/>
    </source>
</evidence>
<evidence type="ECO:0000259" key="4">
    <source>
        <dbReference type="PROSITE" id="PS50893"/>
    </source>
</evidence>
<evidence type="ECO:0000256" key="1">
    <source>
        <dbReference type="ARBA" id="ARBA00022741"/>
    </source>
</evidence>
<sequence>MLLQASQLTISVQARQLMEIDTLEVHEGDRIGLVGKNGTGKTTLLHTLAGMLKPENGEITCHTTVELLPQLKEKDSYKSGGEITQDYIQKAFANQSGLLLADEPTTHLDTKHITWVEQMINRWQGAFIVISHDRAFLDAVCTTIWEVADGTIRVYSGNYQAYQVQKEQAAQQQEQAYEKYQTKKQQLERALVLKEQKANRATKKPKQTSRSEAKITGAKPYFAKKQKKLQQTAKAMESRLEKLEKVDKPFQEKSIEMDIPHQAKVQGRNLIQVRHLNGKVGGKKLWNDASFLIKGGDKAAIIGENGSGKTTLIRKLMAEEHGVTISSACQIAYFKQDLSLLDSDKSIIENVKESSKHDETLVRTVLARLHFYRDDVYKKVGVLSGGERVKVALAKLFLSDSNTLVLDEPTNFLDLEAMEALEKLLIEYEGTIIFVSHDRRFVEKVATQIISIEEQKLTYFNGSYKQYLNRDQKQSTDELAEQKLIIETKLTDVLSRLSIEPTDALEQEFQSLLKKKKALESTDH</sequence>
<keyword evidence="6" id="KW-1185">Reference proteome</keyword>